<organism evidence="1 2">
    <name type="scientific">Zemynaea arenosa</name>
    <dbReference type="NCBI Taxonomy" id="2561931"/>
    <lineage>
        <taxon>Bacteria</taxon>
        <taxon>Pseudomonadati</taxon>
        <taxon>Pseudomonadota</taxon>
        <taxon>Betaproteobacteria</taxon>
        <taxon>Burkholderiales</taxon>
        <taxon>Oxalobacteraceae</taxon>
        <taxon>Telluria group</taxon>
        <taxon>Zemynaea</taxon>
    </lineage>
</organism>
<accession>A0A4Y9SGQ5</accession>
<dbReference type="EMBL" id="SPVF01000147">
    <property type="protein sequence ID" value="TFW19431.1"/>
    <property type="molecule type" value="Genomic_DNA"/>
</dbReference>
<dbReference type="InterPro" id="IPR027599">
    <property type="entry name" value="PqqD-rel_X"/>
</dbReference>
<sequence length="96" mass="10236">MTATPAAWQLAPGLQLHIRTWEGEHALYNNLTGDTHLLGAPAIHILDALRHNAASPAELQAQLAQALELDAAEPGLAEELDTLLASLHSLHLIEPA</sequence>
<gene>
    <name evidence="1" type="ORF">E4L96_11780</name>
</gene>
<name>A0A4Y9SGQ5_9BURK</name>
<dbReference type="OrthoDB" id="8563960at2"/>
<evidence type="ECO:0000313" key="2">
    <source>
        <dbReference type="Proteomes" id="UP000298438"/>
    </source>
</evidence>
<comment type="caution">
    <text evidence="1">The sequence shown here is derived from an EMBL/GenBank/DDBJ whole genome shotgun (WGS) entry which is preliminary data.</text>
</comment>
<protein>
    <submittedName>
        <fullName evidence="1">HPr-rel-A system PqqD family peptide chaperone</fullName>
    </submittedName>
</protein>
<keyword evidence="2" id="KW-1185">Reference proteome</keyword>
<proteinExistence type="predicted"/>
<dbReference type="AlphaFoldDB" id="A0A4Y9SGQ5"/>
<dbReference type="NCBIfam" id="TIGR04353">
    <property type="entry name" value="PqqD_rel_X"/>
    <property type="match status" value="1"/>
</dbReference>
<dbReference type="RefSeq" id="WP_135207418.1">
    <property type="nucleotide sequence ID" value="NZ_SPVF01000147.1"/>
</dbReference>
<evidence type="ECO:0000313" key="1">
    <source>
        <dbReference type="EMBL" id="TFW19431.1"/>
    </source>
</evidence>
<reference evidence="1 2" key="1">
    <citation type="submission" date="2019-03" db="EMBL/GenBank/DDBJ databases">
        <title>Draft Genome Sequence of Massilia arenosa sp. nov., a Novel Massilia Species Isolated from a Sandy-loam Maize Soil.</title>
        <authorList>
            <person name="Raths R."/>
            <person name="Peta V."/>
            <person name="Bucking H."/>
        </authorList>
    </citation>
    <scope>NUCLEOTIDE SEQUENCE [LARGE SCALE GENOMIC DNA]</scope>
    <source>
        <strain evidence="1 2">MC02</strain>
    </source>
</reference>
<dbReference type="Proteomes" id="UP000298438">
    <property type="component" value="Unassembled WGS sequence"/>
</dbReference>